<dbReference type="Pfam" id="PF01943">
    <property type="entry name" value="Polysacc_synt"/>
    <property type="match status" value="1"/>
</dbReference>
<evidence type="ECO:0000256" key="4">
    <source>
        <dbReference type="ARBA" id="ARBA00022989"/>
    </source>
</evidence>
<keyword evidence="4 7" id="KW-1133">Transmembrane helix</keyword>
<dbReference type="Proteomes" id="UP001601288">
    <property type="component" value="Unassembled WGS sequence"/>
</dbReference>
<feature type="transmembrane region" description="Helical" evidence="7">
    <location>
        <begin position="97"/>
        <end position="121"/>
    </location>
</feature>
<dbReference type="InterPro" id="IPR002797">
    <property type="entry name" value="Polysacc_synth"/>
</dbReference>
<organism evidence="8 9">
    <name type="scientific">Streptomyces massasporeus</name>
    <dbReference type="NCBI Taxonomy" id="67324"/>
    <lineage>
        <taxon>Bacteria</taxon>
        <taxon>Bacillati</taxon>
        <taxon>Actinomycetota</taxon>
        <taxon>Actinomycetes</taxon>
        <taxon>Kitasatosporales</taxon>
        <taxon>Streptomycetaceae</taxon>
        <taxon>Streptomyces</taxon>
    </lineage>
</organism>
<gene>
    <name evidence="8" type="ORF">ACFYM3_03800</name>
</gene>
<dbReference type="InterPro" id="IPR050833">
    <property type="entry name" value="Poly_Biosynth_Transport"/>
</dbReference>
<feature type="region of interest" description="Disordered" evidence="6">
    <location>
        <begin position="1"/>
        <end position="57"/>
    </location>
</feature>
<dbReference type="PANTHER" id="PTHR30250:SF11">
    <property type="entry name" value="O-ANTIGEN TRANSPORTER-RELATED"/>
    <property type="match status" value="1"/>
</dbReference>
<dbReference type="CDD" id="cd13128">
    <property type="entry name" value="MATE_Wzx_like"/>
    <property type="match status" value="1"/>
</dbReference>
<evidence type="ECO:0000256" key="6">
    <source>
        <dbReference type="SAM" id="MobiDB-lite"/>
    </source>
</evidence>
<evidence type="ECO:0000256" key="3">
    <source>
        <dbReference type="ARBA" id="ARBA00022692"/>
    </source>
</evidence>
<dbReference type="EMBL" id="JBIAFP010000002">
    <property type="protein sequence ID" value="MFE9223758.1"/>
    <property type="molecule type" value="Genomic_DNA"/>
</dbReference>
<evidence type="ECO:0000313" key="8">
    <source>
        <dbReference type="EMBL" id="MFE9223758.1"/>
    </source>
</evidence>
<feature type="transmembrane region" description="Helical" evidence="7">
    <location>
        <begin position="227"/>
        <end position="248"/>
    </location>
</feature>
<comment type="caution">
    <text evidence="8">The sequence shown here is derived from an EMBL/GenBank/DDBJ whole genome shotgun (WGS) entry which is preliminary data.</text>
</comment>
<reference evidence="8 9" key="1">
    <citation type="submission" date="2024-10" db="EMBL/GenBank/DDBJ databases">
        <title>The Natural Products Discovery Center: Release of the First 8490 Sequenced Strains for Exploring Actinobacteria Biosynthetic Diversity.</title>
        <authorList>
            <person name="Kalkreuter E."/>
            <person name="Kautsar S.A."/>
            <person name="Yang D."/>
            <person name="Bader C.D."/>
            <person name="Teijaro C.N."/>
            <person name="Fluegel L."/>
            <person name="Davis C.M."/>
            <person name="Simpson J.R."/>
            <person name="Lauterbach L."/>
            <person name="Steele A.D."/>
            <person name="Gui C."/>
            <person name="Meng S."/>
            <person name="Li G."/>
            <person name="Viehrig K."/>
            <person name="Ye F."/>
            <person name="Su P."/>
            <person name="Kiefer A.F."/>
            <person name="Nichols A."/>
            <person name="Cepeda A.J."/>
            <person name="Yan W."/>
            <person name="Fan B."/>
            <person name="Jiang Y."/>
            <person name="Adhikari A."/>
            <person name="Zheng C.-J."/>
            <person name="Schuster L."/>
            <person name="Cowan T.M."/>
            <person name="Smanski M.J."/>
            <person name="Chevrette M.G."/>
            <person name="De Carvalho L.P.S."/>
            <person name="Shen B."/>
        </authorList>
    </citation>
    <scope>NUCLEOTIDE SEQUENCE [LARGE SCALE GENOMIC DNA]</scope>
    <source>
        <strain evidence="8 9">NPDC007066</strain>
    </source>
</reference>
<keyword evidence="9" id="KW-1185">Reference proteome</keyword>
<evidence type="ECO:0000256" key="2">
    <source>
        <dbReference type="ARBA" id="ARBA00022475"/>
    </source>
</evidence>
<accession>A0ABW6L5I0</accession>
<dbReference type="PANTHER" id="PTHR30250">
    <property type="entry name" value="PST FAMILY PREDICTED COLANIC ACID TRANSPORTER"/>
    <property type="match status" value="1"/>
</dbReference>
<proteinExistence type="predicted"/>
<feature type="transmembrane region" description="Helical" evidence="7">
    <location>
        <begin position="347"/>
        <end position="372"/>
    </location>
</feature>
<feature type="transmembrane region" description="Helical" evidence="7">
    <location>
        <begin position="170"/>
        <end position="188"/>
    </location>
</feature>
<feature type="transmembrane region" description="Helical" evidence="7">
    <location>
        <begin position="495"/>
        <end position="512"/>
    </location>
</feature>
<feature type="compositionally biased region" description="Polar residues" evidence="6">
    <location>
        <begin position="41"/>
        <end position="56"/>
    </location>
</feature>
<feature type="transmembrane region" description="Helical" evidence="7">
    <location>
        <begin position="275"/>
        <end position="297"/>
    </location>
</feature>
<keyword evidence="3 7" id="KW-0812">Transmembrane</keyword>
<evidence type="ECO:0000256" key="5">
    <source>
        <dbReference type="ARBA" id="ARBA00023136"/>
    </source>
</evidence>
<evidence type="ECO:0000313" key="9">
    <source>
        <dbReference type="Proteomes" id="UP001601288"/>
    </source>
</evidence>
<comment type="subcellular location">
    <subcellularLocation>
        <location evidence="1">Cell membrane</location>
        <topology evidence="1">Multi-pass membrane protein</topology>
    </subcellularLocation>
</comment>
<feature type="transmembrane region" description="Helical" evidence="7">
    <location>
        <begin position="414"/>
        <end position="433"/>
    </location>
</feature>
<sequence length="533" mass="56323">MEASAEKPGDGPQPADATGPDPARGSGDDGPSGRPDASGDTPQSGHGSAQDAPTSDKTVRTARTIVVLGVTEVIGKLSMVLLFIGAARILGVADFGAFAYALAVGALATLIPLWGYDTIVVQRASAEPKRLRALLAQLIVMRTVLVVLVLAIICAVTLGFSRTSDTRTTVAGLLVVAAVVLDTYTEGYRSAAAAMQRQNTIAVVHLLQRLLTAAWVLTALLLDTGLLGLAVAYAAGTAVGPVAAMLLLRRQGVRADWGTVSVGSLVRLNRGTWMIGLETVVSMALFRLDMLFVGWLVNNRAVGVYAAAYRLLETAVFVCWVVARAVFPLMAADPRPHRVRRNTERGIGVLAAVFLPYMTVLLCRGHDVLLLLYGEQFADAGTDMLRWLAPAPLLFGLVYLVTDSLTAAGPTLRVLTGAVIALAVNVVLNLLLIPHYGATAAAFVTSLSYAVEAVVLVFLGQSRVGRPRLSRTALPAVVASGVAAGPLLAPWPLAPALLVAAVVYVPCWAVIARRIDPEQVRVLRDMVKRRKRT</sequence>
<feature type="transmembrane region" description="Helical" evidence="7">
    <location>
        <begin position="439"/>
        <end position="460"/>
    </location>
</feature>
<keyword evidence="2" id="KW-1003">Cell membrane</keyword>
<evidence type="ECO:0000256" key="1">
    <source>
        <dbReference type="ARBA" id="ARBA00004651"/>
    </source>
</evidence>
<keyword evidence="5 7" id="KW-0472">Membrane</keyword>
<feature type="transmembrane region" description="Helical" evidence="7">
    <location>
        <begin position="133"/>
        <end position="158"/>
    </location>
</feature>
<feature type="transmembrane region" description="Helical" evidence="7">
    <location>
        <begin position="472"/>
        <end position="489"/>
    </location>
</feature>
<name>A0ABW6L5I0_9ACTN</name>
<feature type="transmembrane region" description="Helical" evidence="7">
    <location>
        <begin position="384"/>
        <end position="402"/>
    </location>
</feature>
<protein>
    <submittedName>
        <fullName evidence="8">Flippase</fullName>
    </submittedName>
</protein>
<feature type="transmembrane region" description="Helical" evidence="7">
    <location>
        <begin position="303"/>
        <end position="327"/>
    </location>
</feature>
<feature type="transmembrane region" description="Helical" evidence="7">
    <location>
        <begin position="200"/>
        <end position="221"/>
    </location>
</feature>
<dbReference type="RefSeq" id="WP_358277476.1">
    <property type="nucleotide sequence ID" value="NZ_JBEYGJ010000001.1"/>
</dbReference>
<evidence type="ECO:0000256" key="7">
    <source>
        <dbReference type="SAM" id="Phobius"/>
    </source>
</evidence>
<feature type="transmembrane region" description="Helical" evidence="7">
    <location>
        <begin position="65"/>
        <end position="91"/>
    </location>
</feature>